<sequence length="65" mass="7191">MTLKTKYIATTILVALILFAAYLLYSITSGANQDQNPEEVLLAIGVTLLFEFIAGVFLMKLHDND</sequence>
<accession>A0AAP2G1V8</accession>
<evidence type="ECO:0000256" key="1">
    <source>
        <dbReference type="SAM" id="Phobius"/>
    </source>
</evidence>
<keyword evidence="1" id="KW-0812">Transmembrane</keyword>
<evidence type="ECO:0000313" key="2">
    <source>
        <dbReference type="EMBL" id="MBS9525229.1"/>
    </source>
</evidence>
<gene>
    <name evidence="2" type="ORF">KI659_14515</name>
</gene>
<reference evidence="2 3" key="1">
    <citation type="submission" date="2021-05" db="EMBL/GenBank/DDBJ databases">
        <authorList>
            <person name="Zhang Z.D."/>
            <person name="Osman G."/>
        </authorList>
    </citation>
    <scope>NUCLEOTIDE SEQUENCE [LARGE SCALE GENOMIC DNA]</scope>
    <source>
        <strain evidence="2 3">KCTC 32217</strain>
    </source>
</reference>
<proteinExistence type="predicted"/>
<dbReference type="RefSeq" id="WP_213946081.1">
    <property type="nucleotide sequence ID" value="NZ_JAHCMY010000009.1"/>
</dbReference>
<keyword evidence="3" id="KW-1185">Reference proteome</keyword>
<dbReference type="AlphaFoldDB" id="A0AAP2G1V8"/>
<feature type="transmembrane region" description="Helical" evidence="1">
    <location>
        <begin position="40"/>
        <end position="59"/>
    </location>
</feature>
<keyword evidence="1" id="KW-1133">Transmembrane helix</keyword>
<comment type="caution">
    <text evidence="2">The sequence shown here is derived from an EMBL/GenBank/DDBJ whole genome shotgun (WGS) entry which is preliminary data.</text>
</comment>
<evidence type="ECO:0000313" key="3">
    <source>
        <dbReference type="Proteomes" id="UP001319104"/>
    </source>
</evidence>
<keyword evidence="1" id="KW-0472">Membrane</keyword>
<name>A0AAP2G1V8_9BACT</name>
<dbReference type="EMBL" id="JAHCMY010000009">
    <property type="protein sequence ID" value="MBS9525229.1"/>
    <property type="molecule type" value="Genomic_DNA"/>
</dbReference>
<feature type="transmembrane region" description="Helical" evidence="1">
    <location>
        <begin position="7"/>
        <end position="28"/>
    </location>
</feature>
<organism evidence="2 3">
    <name type="scientific">Litoribacter ruber</name>
    <dbReference type="NCBI Taxonomy" id="702568"/>
    <lineage>
        <taxon>Bacteria</taxon>
        <taxon>Pseudomonadati</taxon>
        <taxon>Bacteroidota</taxon>
        <taxon>Cytophagia</taxon>
        <taxon>Cytophagales</taxon>
        <taxon>Cyclobacteriaceae</taxon>
        <taxon>Litoribacter</taxon>
    </lineage>
</organism>
<protein>
    <submittedName>
        <fullName evidence="2">Uncharacterized protein</fullName>
    </submittedName>
</protein>
<dbReference type="Proteomes" id="UP001319104">
    <property type="component" value="Unassembled WGS sequence"/>
</dbReference>